<dbReference type="GO" id="GO:0004888">
    <property type="term" value="F:transmembrane signaling receptor activity"/>
    <property type="evidence" value="ECO:0007669"/>
    <property type="project" value="TreeGrafter"/>
</dbReference>
<feature type="domain" description="Ig-like" evidence="5">
    <location>
        <begin position="124"/>
        <end position="224"/>
    </location>
</feature>
<dbReference type="GeneTree" id="ENSGT00950000182977"/>
<dbReference type="SMART" id="SM00406">
    <property type="entry name" value="IGv"/>
    <property type="match status" value="5"/>
</dbReference>
<reference evidence="6" key="3">
    <citation type="submission" date="2025-09" db="UniProtKB">
        <authorList>
            <consortium name="Ensembl"/>
        </authorList>
    </citation>
    <scope>IDENTIFICATION</scope>
</reference>
<dbReference type="InterPro" id="IPR003598">
    <property type="entry name" value="Ig_sub2"/>
</dbReference>
<evidence type="ECO:0000256" key="4">
    <source>
        <dbReference type="SAM" id="SignalP"/>
    </source>
</evidence>
<dbReference type="Gene3D" id="2.60.40.10">
    <property type="entry name" value="Immunoglobulins"/>
    <property type="match status" value="6"/>
</dbReference>
<evidence type="ECO:0000313" key="7">
    <source>
        <dbReference type="Proteomes" id="UP000694620"/>
    </source>
</evidence>
<dbReference type="InterPro" id="IPR050671">
    <property type="entry name" value="CD300_family_receptors"/>
</dbReference>
<dbReference type="SUPFAM" id="SSF48726">
    <property type="entry name" value="Immunoglobulin"/>
    <property type="match status" value="6"/>
</dbReference>
<evidence type="ECO:0000259" key="5">
    <source>
        <dbReference type="PROSITE" id="PS50835"/>
    </source>
</evidence>
<keyword evidence="2" id="KW-0812">Transmembrane</keyword>
<sequence>MKPTLYFVTCLIAILGLTSHTEAIEVQGVEGENVKIDCRYPKGFENYEKYLTDVRYKRNNALIRSKKPNTLVTEGRYTMYDNTATRVFTITIKEAQMSDAKTYWCAVERTLRDDYTEVKLTVRPGVKSYAGEEGGSVKIECRYPEGFENYEKYLTDVRYKQNNALIRANKHNTLVTDGRYSLYDNTLEKVFTVTIKELLMSDAGTYWCAVERTLNDDYTEVRLTVHPGVTSRAEVIEVHGDEGGSVKIDCRYSQGFENYEKYLTDIRYKRKNALIRANKPNTLVMEGRYSLYDNTSATVFTVAIKELQMSDNKTYWCAVERTLGDDYTEVRLIVHPVLGVPRIQKVIRVHGEEGKSVKIDCRYQEGFEHYKKYLTSAGRVINDTVIKTEYSNTLVTSGRYSLYDNTSARVYTVTIRELRMNDAGTYKCAVDRQQTDDFIRVTLTFHPGVTSYAEGIEAHGEEGGSVKIDCRYPQGFGNYQKYLTDNKWKLHNALIRSTKPNTLVTDGRYSLYDNTSARVFTVTIKDLQMSDAGTYWCAVERTLNDDYTEIRLTVQAGVKSSEKDIRVSGTEGGSVMIDCRYKNGYENSEKYLIDATRKLNNVLIRAKKPNTLVTEGRYSLYDNTSARVFTVSIKELQKSDAKAYWCAVERTLSEDYAEVRLTVHSELTTSDEVIKVHGTEGGIVKINCRYPEGFEKYEKYLTEVRYKRNNALIRANKPQHSGGHGVDTLCMTTPLQEFLP</sequence>
<evidence type="ECO:0000313" key="6">
    <source>
        <dbReference type="Ensembl" id="ENSECRP00000009659.1"/>
    </source>
</evidence>
<organism evidence="6 7">
    <name type="scientific">Erpetoichthys calabaricus</name>
    <name type="common">Rope fish</name>
    <name type="synonym">Calamoichthys calabaricus</name>
    <dbReference type="NCBI Taxonomy" id="27687"/>
    <lineage>
        <taxon>Eukaryota</taxon>
        <taxon>Metazoa</taxon>
        <taxon>Chordata</taxon>
        <taxon>Craniata</taxon>
        <taxon>Vertebrata</taxon>
        <taxon>Euteleostomi</taxon>
        <taxon>Actinopterygii</taxon>
        <taxon>Polypteriformes</taxon>
        <taxon>Polypteridae</taxon>
        <taxon>Erpetoichthys</taxon>
    </lineage>
</organism>
<dbReference type="CDD" id="cd05716">
    <property type="entry name" value="IgV_pIgR_like"/>
    <property type="match status" value="2"/>
</dbReference>
<feature type="domain" description="Ig-like" evidence="5">
    <location>
        <begin position="3"/>
        <end position="121"/>
    </location>
</feature>
<dbReference type="Pfam" id="PF07686">
    <property type="entry name" value="V-set"/>
    <property type="match status" value="6"/>
</dbReference>
<keyword evidence="3" id="KW-0472">Membrane</keyword>
<dbReference type="AlphaFoldDB" id="A0A8C4S0Q5"/>
<dbReference type="InterPro" id="IPR003599">
    <property type="entry name" value="Ig_sub"/>
</dbReference>
<dbReference type="InterPro" id="IPR013783">
    <property type="entry name" value="Ig-like_fold"/>
</dbReference>
<dbReference type="Proteomes" id="UP000694620">
    <property type="component" value="Chromosome 3"/>
</dbReference>
<feature type="domain" description="Ig-like" evidence="5">
    <location>
        <begin position="341"/>
        <end position="444"/>
    </location>
</feature>
<feature type="signal peptide" evidence="4">
    <location>
        <begin position="1"/>
        <end position="23"/>
    </location>
</feature>
<evidence type="ECO:0000256" key="3">
    <source>
        <dbReference type="ARBA" id="ARBA00023136"/>
    </source>
</evidence>
<comment type="subcellular location">
    <subcellularLocation>
        <location evidence="1">Membrane</location>
    </subcellularLocation>
</comment>
<dbReference type="Ensembl" id="ENSECRT00000009822.1">
    <property type="protein sequence ID" value="ENSECRP00000009659.1"/>
    <property type="gene ID" value="ENSECRG00000006470.1"/>
</dbReference>
<keyword evidence="4" id="KW-0732">Signal</keyword>
<dbReference type="InterPro" id="IPR013106">
    <property type="entry name" value="Ig_V-set"/>
</dbReference>
<gene>
    <name evidence="6" type="primary">LOC114647802</name>
</gene>
<dbReference type="GO" id="GO:0005886">
    <property type="term" value="C:plasma membrane"/>
    <property type="evidence" value="ECO:0007669"/>
    <property type="project" value="TreeGrafter"/>
</dbReference>
<reference evidence="6" key="2">
    <citation type="submission" date="2025-08" db="UniProtKB">
        <authorList>
            <consortium name="Ensembl"/>
        </authorList>
    </citation>
    <scope>IDENTIFICATION</scope>
</reference>
<proteinExistence type="predicted"/>
<dbReference type="PROSITE" id="PS50835">
    <property type="entry name" value="IG_LIKE"/>
    <property type="match status" value="5"/>
</dbReference>
<evidence type="ECO:0000256" key="2">
    <source>
        <dbReference type="ARBA" id="ARBA00022692"/>
    </source>
</evidence>
<dbReference type="SMART" id="SM00409">
    <property type="entry name" value="IG"/>
    <property type="match status" value="6"/>
</dbReference>
<feature type="domain" description="Ig-like" evidence="5">
    <location>
        <begin position="227"/>
        <end position="333"/>
    </location>
</feature>
<dbReference type="SMART" id="SM00408">
    <property type="entry name" value="IGc2"/>
    <property type="match status" value="4"/>
</dbReference>
<dbReference type="PANTHER" id="PTHR11860">
    <property type="entry name" value="POLYMERIC-IMMUNOGLOBULIN RECEPTOR"/>
    <property type="match status" value="1"/>
</dbReference>
<accession>A0A8C4S0Q5</accession>
<name>A0A8C4S0Q5_ERPCA</name>
<dbReference type="InterPro" id="IPR036179">
    <property type="entry name" value="Ig-like_dom_sf"/>
</dbReference>
<protein>
    <submittedName>
        <fullName evidence="6">Polymeric immunoglobulin receptor-like</fullName>
    </submittedName>
</protein>
<evidence type="ECO:0000256" key="1">
    <source>
        <dbReference type="ARBA" id="ARBA00004370"/>
    </source>
</evidence>
<dbReference type="InterPro" id="IPR007110">
    <property type="entry name" value="Ig-like_dom"/>
</dbReference>
<reference evidence="6" key="1">
    <citation type="submission" date="2021-06" db="EMBL/GenBank/DDBJ databases">
        <authorList>
            <consortium name="Wellcome Sanger Institute Data Sharing"/>
        </authorList>
    </citation>
    <scope>NUCLEOTIDE SEQUENCE [LARGE SCALE GENOMIC DNA]</scope>
</reference>
<dbReference type="PANTHER" id="PTHR11860:SF118">
    <property type="entry name" value="CMRF35-LIKE MOLECULE 3-RELATED"/>
    <property type="match status" value="1"/>
</dbReference>
<feature type="chain" id="PRO_5034170125" evidence="4">
    <location>
        <begin position="24"/>
        <end position="740"/>
    </location>
</feature>
<feature type="domain" description="Ig-like" evidence="5">
    <location>
        <begin position="447"/>
        <end position="553"/>
    </location>
</feature>
<keyword evidence="7" id="KW-1185">Reference proteome</keyword>